<accession>A0ABR2VZ11</accession>
<reference evidence="1 2" key="1">
    <citation type="submission" date="2023-04" db="EMBL/GenBank/DDBJ databases">
        <title>Genome of Basidiobolus ranarum AG-B5.</title>
        <authorList>
            <person name="Stajich J.E."/>
            <person name="Carter-House D."/>
            <person name="Gryganskyi A."/>
        </authorList>
    </citation>
    <scope>NUCLEOTIDE SEQUENCE [LARGE SCALE GENOMIC DNA]</scope>
    <source>
        <strain evidence="1 2">AG-B5</strain>
    </source>
</reference>
<dbReference type="EMBL" id="JASJQH010007316">
    <property type="protein sequence ID" value="KAK9710862.1"/>
    <property type="molecule type" value="Genomic_DNA"/>
</dbReference>
<sequence length="111" mass="12727">MLCCLFPKSKRRTTSRKQEEFTRLTNYSDISFCYLRANTSQDEYPPMKFQPTLPPNVYLPNRASISSKPVYSHVQPVSMCETPGGSMNVDAAKELIQQNPNFDEILQRGFV</sequence>
<keyword evidence="2" id="KW-1185">Reference proteome</keyword>
<comment type="caution">
    <text evidence="1">The sequence shown here is derived from an EMBL/GenBank/DDBJ whole genome shotgun (WGS) entry which is preliminary data.</text>
</comment>
<protein>
    <submittedName>
        <fullName evidence="1">Uncharacterized protein</fullName>
    </submittedName>
</protein>
<proteinExistence type="predicted"/>
<dbReference type="Proteomes" id="UP001479436">
    <property type="component" value="Unassembled WGS sequence"/>
</dbReference>
<gene>
    <name evidence="1" type="ORF">K7432_008163</name>
</gene>
<evidence type="ECO:0000313" key="2">
    <source>
        <dbReference type="Proteomes" id="UP001479436"/>
    </source>
</evidence>
<evidence type="ECO:0000313" key="1">
    <source>
        <dbReference type="EMBL" id="KAK9710862.1"/>
    </source>
</evidence>
<name>A0ABR2VZ11_9FUNG</name>
<organism evidence="1 2">
    <name type="scientific">Basidiobolus ranarum</name>
    <dbReference type="NCBI Taxonomy" id="34480"/>
    <lineage>
        <taxon>Eukaryota</taxon>
        <taxon>Fungi</taxon>
        <taxon>Fungi incertae sedis</taxon>
        <taxon>Zoopagomycota</taxon>
        <taxon>Entomophthoromycotina</taxon>
        <taxon>Basidiobolomycetes</taxon>
        <taxon>Basidiobolales</taxon>
        <taxon>Basidiobolaceae</taxon>
        <taxon>Basidiobolus</taxon>
    </lineage>
</organism>
<feature type="non-terminal residue" evidence="1">
    <location>
        <position position="111"/>
    </location>
</feature>